<dbReference type="RefSeq" id="WP_097074735.1">
    <property type="nucleotide sequence ID" value="NZ_OBMQ01000013.1"/>
</dbReference>
<evidence type="ECO:0000313" key="2">
    <source>
        <dbReference type="EMBL" id="SOC22056.1"/>
    </source>
</evidence>
<dbReference type="OrthoDB" id="1551455at2"/>
<dbReference type="Proteomes" id="UP000219636">
    <property type="component" value="Unassembled WGS sequence"/>
</dbReference>
<organism evidence="2 3">
    <name type="scientific">Ureibacillus xyleni</name>
    <dbReference type="NCBI Taxonomy" id="614648"/>
    <lineage>
        <taxon>Bacteria</taxon>
        <taxon>Bacillati</taxon>
        <taxon>Bacillota</taxon>
        <taxon>Bacilli</taxon>
        <taxon>Bacillales</taxon>
        <taxon>Caryophanaceae</taxon>
        <taxon>Ureibacillus</taxon>
    </lineage>
</organism>
<dbReference type="EMBL" id="OBMQ01000013">
    <property type="protein sequence ID" value="SOC22056.1"/>
    <property type="molecule type" value="Genomic_DNA"/>
</dbReference>
<dbReference type="InterPro" id="IPR056086">
    <property type="entry name" value="DUF7669"/>
</dbReference>
<evidence type="ECO:0000313" key="3">
    <source>
        <dbReference type="Proteomes" id="UP000219636"/>
    </source>
</evidence>
<gene>
    <name evidence="2" type="ORF">SAMN05880501_113120</name>
</gene>
<sequence length="86" mass="9941">MSFHSQTCREQLLSATKVIIHAKGKNEFTIVEVLDYLNQHGSHFKESTIRTHITSKCCINAPNHHAETFNDYIRINRGKYALLLEK</sequence>
<dbReference type="AlphaFoldDB" id="A0A285TNB5"/>
<evidence type="ECO:0000259" key="1">
    <source>
        <dbReference type="Pfam" id="PF24706"/>
    </source>
</evidence>
<keyword evidence="3" id="KW-1185">Reference proteome</keyword>
<protein>
    <recommendedName>
        <fullName evidence="1">DUF7669 domain-containing protein</fullName>
    </recommendedName>
</protein>
<reference evidence="3" key="1">
    <citation type="submission" date="2017-08" db="EMBL/GenBank/DDBJ databases">
        <authorList>
            <person name="Varghese N."/>
            <person name="Submissions S."/>
        </authorList>
    </citation>
    <scope>NUCLEOTIDE SEQUENCE [LARGE SCALE GENOMIC DNA]</scope>
    <source>
        <strain evidence="3">JC22</strain>
    </source>
</reference>
<dbReference type="Pfam" id="PF24706">
    <property type="entry name" value="DUF7669"/>
    <property type="match status" value="1"/>
</dbReference>
<name>A0A285TNB5_9BACL</name>
<proteinExistence type="predicted"/>
<feature type="domain" description="DUF7669" evidence="1">
    <location>
        <begin position="21"/>
        <end position="82"/>
    </location>
</feature>
<accession>A0A285TNB5</accession>